<dbReference type="KEGG" id="nss:113430802"/>
<dbReference type="GO" id="GO:0005789">
    <property type="term" value="C:endoplasmic reticulum membrane"/>
    <property type="evidence" value="ECO:0007669"/>
    <property type="project" value="UniProtKB-SubCell"/>
</dbReference>
<protein>
    <submittedName>
        <fullName evidence="13">Transmembrane protein 214-A-like</fullName>
    </submittedName>
</protein>
<evidence type="ECO:0000256" key="10">
    <source>
        <dbReference type="ARBA" id="ARBA00024938"/>
    </source>
</evidence>
<evidence type="ECO:0000256" key="1">
    <source>
        <dbReference type="ARBA" id="ARBA00004477"/>
    </source>
</evidence>
<evidence type="ECO:0000313" key="12">
    <source>
        <dbReference type="Proteomes" id="UP000504612"/>
    </source>
</evidence>
<dbReference type="GO" id="GO:0005794">
    <property type="term" value="C:Golgi apparatus"/>
    <property type="evidence" value="ECO:0007669"/>
    <property type="project" value="TreeGrafter"/>
</dbReference>
<gene>
    <name evidence="13" type="primary">LOC113430802</name>
</gene>
<feature type="transmembrane region" description="Helical" evidence="11">
    <location>
        <begin position="6"/>
        <end position="25"/>
    </location>
</feature>
<keyword evidence="12" id="KW-1185">Reference proteome</keyword>
<keyword evidence="4 11" id="KW-0812">Transmembrane</keyword>
<evidence type="ECO:0000256" key="9">
    <source>
        <dbReference type="ARBA" id="ARBA00023180"/>
    </source>
</evidence>
<dbReference type="RefSeq" id="XP_026548998.1">
    <property type="nucleotide sequence ID" value="XM_026693213.1"/>
</dbReference>
<organism evidence="12 13">
    <name type="scientific">Notechis scutatus</name>
    <name type="common">mainland tiger snake</name>
    <dbReference type="NCBI Taxonomy" id="8663"/>
    <lineage>
        <taxon>Eukaryota</taxon>
        <taxon>Metazoa</taxon>
        <taxon>Chordata</taxon>
        <taxon>Craniata</taxon>
        <taxon>Vertebrata</taxon>
        <taxon>Euteleostomi</taxon>
        <taxon>Lepidosauria</taxon>
        <taxon>Squamata</taxon>
        <taxon>Bifurcata</taxon>
        <taxon>Unidentata</taxon>
        <taxon>Episquamata</taxon>
        <taxon>Toxicofera</taxon>
        <taxon>Serpentes</taxon>
        <taxon>Colubroidea</taxon>
        <taxon>Elapidae</taxon>
        <taxon>Hydrophiinae</taxon>
        <taxon>Notechis</taxon>
    </lineage>
</organism>
<comment type="function">
    <text evidence="10">Critical mediator, in cooperation with CASP4, of endoplasmic reticulum-stress induced apoptosis. Required or the activation of CASP4 following endoplasmic reticulum stress.</text>
</comment>
<keyword evidence="8 11" id="KW-0472">Membrane</keyword>
<proteinExistence type="inferred from homology"/>
<evidence type="ECO:0000256" key="4">
    <source>
        <dbReference type="ARBA" id="ARBA00022692"/>
    </source>
</evidence>
<name>A0A6J1W821_9SAUR</name>
<comment type="similarity">
    <text evidence="2">Belongs to the TMEM214 family.</text>
</comment>
<evidence type="ECO:0000256" key="2">
    <source>
        <dbReference type="ARBA" id="ARBA00007984"/>
    </source>
</evidence>
<dbReference type="PANTHER" id="PTHR13448:SF0">
    <property type="entry name" value="TRANSMEMBRANE PROTEIN 214"/>
    <property type="match status" value="1"/>
</dbReference>
<accession>A0A6J1W821</accession>
<dbReference type="InterPro" id="IPR019308">
    <property type="entry name" value="TMEM214"/>
</dbReference>
<keyword evidence="6" id="KW-0256">Endoplasmic reticulum</keyword>
<evidence type="ECO:0000256" key="11">
    <source>
        <dbReference type="SAM" id="Phobius"/>
    </source>
</evidence>
<dbReference type="Proteomes" id="UP000504612">
    <property type="component" value="Unplaced"/>
</dbReference>
<dbReference type="AlphaFoldDB" id="A0A6J1W821"/>
<keyword evidence="9" id="KW-0325">Glycoprotein</keyword>
<sequence>MKASGFRWPWLIVVLLIVTAGFLTYDIKTHGSFQASASAHVLRSSGILSASEQVWDKVSHFSIKGYSWLEANIPVYYSQVATVLGPNLELAWTKTNETAIYISGKCSAHLAWLSNNLLRLSEWLQTQLPDSVLHAVEYLRELLLFLMRNCFLPVVDYIAVSLDGAWKMWLAFCNGEGSWICLKIHLTNLIQSSWTYLQDTTVAIKEWAVSIISRH</sequence>
<evidence type="ECO:0000256" key="8">
    <source>
        <dbReference type="ARBA" id="ARBA00023136"/>
    </source>
</evidence>
<keyword evidence="5" id="KW-0053">Apoptosis</keyword>
<dbReference type="PANTHER" id="PTHR13448">
    <property type="entry name" value="TRANSMEMBRANE PROTEIN 214"/>
    <property type="match status" value="1"/>
</dbReference>
<evidence type="ECO:0000256" key="5">
    <source>
        <dbReference type="ARBA" id="ARBA00022703"/>
    </source>
</evidence>
<evidence type="ECO:0000256" key="3">
    <source>
        <dbReference type="ARBA" id="ARBA00011720"/>
    </source>
</evidence>
<dbReference type="GO" id="GO:0006915">
    <property type="term" value="P:apoptotic process"/>
    <property type="evidence" value="ECO:0007669"/>
    <property type="project" value="UniProtKB-KW"/>
</dbReference>
<evidence type="ECO:0000313" key="13">
    <source>
        <dbReference type="RefSeq" id="XP_026548998.1"/>
    </source>
</evidence>
<evidence type="ECO:0000256" key="6">
    <source>
        <dbReference type="ARBA" id="ARBA00022824"/>
    </source>
</evidence>
<evidence type="ECO:0000256" key="7">
    <source>
        <dbReference type="ARBA" id="ARBA00022989"/>
    </source>
</evidence>
<keyword evidence="7 11" id="KW-1133">Transmembrane helix</keyword>
<dbReference type="GeneID" id="113430802"/>
<dbReference type="Pfam" id="PF10151">
    <property type="entry name" value="TMEM214"/>
    <property type="match status" value="1"/>
</dbReference>
<comment type="subunit">
    <text evidence="3">Constitutively interacts with CASP4; required for the localization of procaspase 4 to the ER.</text>
</comment>
<reference evidence="13" key="1">
    <citation type="submission" date="2025-08" db="UniProtKB">
        <authorList>
            <consortium name="RefSeq"/>
        </authorList>
    </citation>
    <scope>IDENTIFICATION</scope>
</reference>
<comment type="subcellular location">
    <subcellularLocation>
        <location evidence="1">Endoplasmic reticulum membrane</location>
        <topology evidence="1">Multi-pass membrane protein</topology>
    </subcellularLocation>
</comment>